<dbReference type="OrthoDB" id="6461291at2"/>
<dbReference type="AlphaFoldDB" id="A0A3N1Y198"/>
<dbReference type="InterPro" id="IPR003593">
    <property type="entry name" value="AAA+_ATPase"/>
</dbReference>
<evidence type="ECO:0000256" key="2">
    <source>
        <dbReference type="ARBA" id="ARBA00022448"/>
    </source>
</evidence>
<keyword evidence="8" id="KW-1185">Reference proteome</keyword>
<dbReference type="PANTHER" id="PTHR43553:SF24">
    <property type="entry name" value="ENERGY-COUPLING FACTOR TRANSPORTER ATP-BINDING PROTEIN ECFA1"/>
    <property type="match status" value="1"/>
</dbReference>
<dbReference type="RefSeq" id="WP_123401273.1">
    <property type="nucleotide sequence ID" value="NZ_RJVI01000002.1"/>
</dbReference>
<organism evidence="7 8">
    <name type="scientific">Inmirania thermothiophila</name>
    <dbReference type="NCBI Taxonomy" id="1750597"/>
    <lineage>
        <taxon>Bacteria</taxon>
        <taxon>Pseudomonadati</taxon>
        <taxon>Pseudomonadota</taxon>
        <taxon>Gammaproteobacteria</taxon>
        <taxon>Chromatiales</taxon>
        <taxon>Ectothiorhodospiraceae</taxon>
        <taxon>Inmirania</taxon>
    </lineage>
</organism>
<dbReference type="PROSITE" id="PS50893">
    <property type="entry name" value="ABC_TRANSPORTER_2"/>
    <property type="match status" value="1"/>
</dbReference>
<dbReference type="PANTHER" id="PTHR43553">
    <property type="entry name" value="HEAVY METAL TRANSPORTER"/>
    <property type="match status" value="1"/>
</dbReference>
<dbReference type="InterPro" id="IPR015856">
    <property type="entry name" value="ABC_transpr_CbiO/EcfA_su"/>
</dbReference>
<dbReference type="InterPro" id="IPR050095">
    <property type="entry name" value="ECF_ABC_transporter_ATP-bd"/>
</dbReference>
<feature type="region of interest" description="Disordered" evidence="5">
    <location>
        <begin position="215"/>
        <end position="234"/>
    </location>
</feature>
<keyword evidence="3" id="KW-0547">Nucleotide-binding</keyword>
<dbReference type="InterPro" id="IPR003439">
    <property type="entry name" value="ABC_transporter-like_ATP-bd"/>
</dbReference>
<protein>
    <submittedName>
        <fullName evidence="7">Tungstate transport system ATP-binding protein</fullName>
    </submittedName>
</protein>
<dbReference type="GO" id="GO:0043190">
    <property type="term" value="C:ATP-binding cassette (ABC) transporter complex"/>
    <property type="evidence" value="ECO:0007669"/>
    <property type="project" value="TreeGrafter"/>
</dbReference>
<dbReference type="CDD" id="cd03225">
    <property type="entry name" value="ABC_cobalt_CbiO_domain1"/>
    <property type="match status" value="1"/>
</dbReference>
<proteinExistence type="inferred from homology"/>
<accession>A0A3N1Y198</accession>
<evidence type="ECO:0000256" key="1">
    <source>
        <dbReference type="ARBA" id="ARBA00005417"/>
    </source>
</evidence>
<feature type="domain" description="ABC transporter" evidence="6">
    <location>
        <begin position="4"/>
        <end position="230"/>
    </location>
</feature>
<name>A0A3N1Y198_9GAMM</name>
<evidence type="ECO:0000259" key="6">
    <source>
        <dbReference type="PROSITE" id="PS50893"/>
    </source>
</evidence>
<evidence type="ECO:0000256" key="3">
    <source>
        <dbReference type="ARBA" id="ARBA00022741"/>
    </source>
</evidence>
<comment type="caution">
    <text evidence="7">The sequence shown here is derived from an EMBL/GenBank/DDBJ whole genome shotgun (WGS) entry which is preliminary data.</text>
</comment>
<evidence type="ECO:0000256" key="4">
    <source>
        <dbReference type="ARBA" id="ARBA00022840"/>
    </source>
</evidence>
<evidence type="ECO:0000313" key="8">
    <source>
        <dbReference type="Proteomes" id="UP000276634"/>
    </source>
</evidence>
<dbReference type="Gene3D" id="3.40.50.300">
    <property type="entry name" value="P-loop containing nucleotide triphosphate hydrolases"/>
    <property type="match status" value="1"/>
</dbReference>
<gene>
    <name evidence="7" type="ORF">EDC57_1519</name>
</gene>
<dbReference type="EMBL" id="RJVI01000002">
    <property type="protein sequence ID" value="ROR32321.1"/>
    <property type="molecule type" value="Genomic_DNA"/>
</dbReference>
<dbReference type="SUPFAM" id="SSF52540">
    <property type="entry name" value="P-loop containing nucleoside triphosphate hydrolases"/>
    <property type="match status" value="1"/>
</dbReference>
<evidence type="ECO:0000313" key="7">
    <source>
        <dbReference type="EMBL" id="ROR32321.1"/>
    </source>
</evidence>
<dbReference type="SMART" id="SM00382">
    <property type="entry name" value="AAA"/>
    <property type="match status" value="1"/>
</dbReference>
<dbReference type="GO" id="GO:0042626">
    <property type="term" value="F:ATPase-coupled transmembrane transporter activity"/>
    <property type="evidence" value="ECO:0007669"/>
    <property type="project" value="TreeGrafter"/>
</dbReference>
<comment type="similarity">
    <text evidence="1">Belongs to the ABC transporter superfamily.</text>
</comment>
<evidence type="ECO:0000256" key="5">
    <source>
        <dbReference type="SAM" id="MobiDB-lite"/>
    </source>
</evidence>
<dbReference type="Pfam" id="PF00005">
    <property type="entry name" value="ABC_tran"/>
    <property type="match status" value="1"/>
</dbReference>
<dbReference type="GO" id="GO:0016887">
    <property type="term" value="F:ATP hydrolysis activity"/>
    <property type="evidence" value="ECO:0007669"/>
    <property type="project" value="InterPro"/>
</dbReference>
<dbReference type="Proteomes" id="UP000276634">
    <property type="component" value="Unassembled WGS sequence"/>
</dbReference>
<keyword evidence="2" id="KW-0813">Transport</keyword>
<dbReference type="InterPro" id="IPR027417">
    <property type="entry name" value="P-loop_NTPase"/>
</dbReference>
<keyword evidence="4 7" id="KW-0067">ATP-binding</keyword>
<sequence>MSGLELRGLRLRLHGRLLLDIERLQLERGACLYLSGANGAGKTTLLRILAGLLPPDEGLLLADGASLRWPRAAARLRRDVVYCHQAPYLFRGTVADNVAYGLRRQGVPAPEVAARVAEALAWAGIAHLAGRDARRLSGGEQQRVALTRARVLAPRYLLLDEPTANLDGEAREQTYFLLRRLRLEGIGLVVTSHEPRAVSRLADRHLLLEGGRLRELPLQGPRSGPGLARPGGGP</sequence>
<dbReference type="GO" id="GO:0005524">
    <property type="term" value="F:ATP binding"/>
    <property type="evidence" value="ECO:0007669"/>
    <property type="project" value="UniProtKB-KW"/>
</dbReference>
<reference evidence="7 8" key="1">
    <citation type="submission" date="2018-11" db="EMBL/GenBank/DDBJ databases">
        <title>Genomic Encyclopedia of Type Strains, Phase IV (KMG-IV): sequencing the most valuable type-strain genomes for metagenomic binning, comparative biology and taxonomic classification.</title>
        <authorList>
            <person name="Goeker M."/>
        </authorList>
    </citation>
    <scope>NUCLEOTIDE SEQUENCE [LARGE SCALE GENOMIC DNA]</scope>
    <source>
        <strain evidence="7 8">DSM 100275</strain>
    </source>
</reference>